<dbReference type="CDD" id="cd22231">
    <property type="entry name" value="RHH_NikR_HicB-like"/>
    <property type="match status" value="1"/>
</dbReference>
<feature type="domain" description="Ribbon-helix-helix protein CopG" evidence="1">
    <location>
        <begin position="5"/>
        <end position="40"/>
    </location>
</feature>
<reference evidence="2 3" key="1">
    <citation type="journal article" date="2016" name="Nat. Commun.">
        <title>Thousands of microbial genomes shed light on interconnected biogeochemical processes in an aquifer system.</title>
        <authorList>
            <person name="Anantharaman K."/>
            <person name="Brown C.T."/>
            <person name="Hug L.A."/>
            <person name="Sharon I."/>
            <person name="Castelle C.J."/>
            <person name="Probst A.J."/>
            <person name="Thomas B.C."/>
            <person name="Singh A."/>
            <person name="Wilkins M.J."/>
            <person name="Karaoz U."/>
            <person name="Brodie E.L."/>
            <person name="Williams K.H."/>
            <person name="Hubbard S.S."/>
            <person name="Banfield J.F."/>
        </authorList>
    </citation>
    <scope>NUCLEOTIDE SEQUENCE [LARGE SCALE GENOMIC DNA]</scope>
</reference>
<comment type="caution">
    <text evidence="2">The sequence shown here is derived from an EMBL/GenBank/DDBJ whole genome shotgun (WGS) entry which is preliminary data.</text>
</comment>
<dbReference type="Pfam" id="PF01402">
    <property type="entry name" value="RHH_1"/>
    <property type="match status" value="1"/>
</dbReference>
<dbReference type="GO" id="GO:0006355">
    <property type="term" value="P:regulation of DNA-templated transcription"/>
    <property type="evidence" value="ECO:0007669"/>
    <property type="project" value="InterPro"/>
</dbReference>
<dbReference type="SUPFAM" id="SSF47598">
    <property type="entry name" value="Ribbon-helix-helix"/>
    <property type="match status" value="1"/>
</dbReference>
<organism evidence="2 3">
    <name type="scientific">Candidatus Zambryskibacteria bacterium RIFOXYD2_FULL_43_10</name>
    <dbReference type="NCBI Taxonomy" id="1802782"/>
    <lineage>
        <taxon>Bacteria</taxon>
        <taxon>Candidatus Zambryskiibacteriota</taxon>
    </lineage>
</organism>
<evidence type="ECO:0000259" key="1">
    <source>
        <dbReference type="Pfam" id="PF01402"/>
    </source>
</evidence>
<protein>
    <recommendedName>
        <fullName evidence="1">Ribbon-helix-helix protein CopG domain-containing protein</fullName>
    </recommendedName>
</protein>
<evidence type="ECO:0000313" key="2">
    <source>
        <dbReference type="EMBL" id="OHB18143.1"/>
    </source>
</evidence>
<dbReference type="InterPro" id="IPR013321">
    <property type="entry name" value="Arc_rbn_hlx_hlx"/>
</dbReference>
<gene>
    <name evidence="2" type="ORF">A2544_02125</name>
</gene>
<evidence type="ECO:0000313" key="3">
    <source>
        <dbReference type="Proteomes" id="UP000176868"/>
    </source>
</evidence>
<dbReference type="InterPro" id="IPR010985">
    <property type="entry name" value="Ribbon_hlx_hlx"/>
</dbReference>
<name>A0A1G2V924_9BACT</name>
<accession>A0A1G2V924</accession>
<dbReference type="AlphaFoldDB" id="A0A1G2V924"/>
<dbReference type="InterPro" id="IPR002145">
    <property type="entry name" value="CopG"/>
</dbReference>
<dbReference type="Proteomes" id="UP000176868">
    <property type="component" value="Unassembled WGS sequence"/>
</dbReference>
<dbReference type="EMBL" id="MHWZ01000005">
    <property type="protein sequence ID" value="OHB18143.1"/>
    <property type="molecule type" value="Genomic_DNA"/>
</dbReference>
<proteinExistence type="predicted"/>
<dbReference type="Gene3D" id="1.10.1220.10">
    <property type="entry name" value="Met repressor-like"/>
    <property type="match status" value="1"/>
</dbReference>
<dbReference type="STRING" id="1802782.A2544_02125"/>
<sequence>MRNIITISIPSSVKKSVDNIMKENKYASVSELFRDAMRSLEDANLVKSIMESEIEFAAGKGKKLRSLKDLM</sequence>